<reference evidence="2" key="1">
    <citation type="journal article" date="2023" name="Mol. Phylogenet. Evol.">
        <title>Genome-scale phylogeny and comparative genomics of the fungal order Sordariales.</title>
        <authorList>
            <person name="Hensen N."/>
            <person name="Bonometti L."/>
            <person name="Westerberg I."/>
            <person name="Brannstrom I.O."/>
            <person name="Guillou S."/>
            <person name="Cros-Aarteil S."/>
            <person name="Calhoun S."/>
            <person name="Haridas S."/>
            <person name="Kuo A."/>
            <person name="Mondo S."/>
            <person name="Pangilinan J."/>
            <person name="Riley R."/>
            <person name="LaButti K."/>
            <person name="Andreopoulos B."/>
            <person name="Lipzen A."/>
            <person name="Chen C."/>
            <person name="Yan M."/>
            <person name="Daum C."/>
            <person name="Ng V."/>
            <person name="Clum A."/>
            <person name="Steindorff A."/>
            <person name="Ohm R.A."/>
            <person name="Martin F."/>
            <person name="Silar P."/>
            <person name="Natvig D.O."/>
            <person name="Lalanne C."/>
            <person name="Gautier V."/>
            <person name="Ament-Velasquez S.L."/>
            <person name="Kruys A."/>
            <person name="Hutchinson M.I."/>
            <person name="Powell A.J."/>
            <person name="Barry K."/>
            <person name="Miller A.N."/>
            <person name="Grigoriev I.V."/>
            <person name="Debuchy R."/>
            <person name="Gladieux P."/>
            <person name="Hiltunen Thoren M."/>
            <person name="Johannesson H."/>
        </authorList>
    </citation>
    <scope>NUCLEOTIDE SEQUENCE</scope>
    <source>
        <strain evidence="2">CBS 958.72</strain>
    </source>
</reference>
<dbReference type="AlphaFoldDB" id="A0AAE0JS10"/>
<organism evidence="2 3">
    <name type="scientific">Lasiosphaeria ovina</name>
    <dbReference type="NCBI Taxonomy" id="92902"/>
    <lineage>
        <taxon>Eukaryota</taxon>
        <taxon>Fungi</taxon>
        <taxon>Dikarya</taxon>
        <taxon>Ascomycota</taxon>
        <taxon>Pezizomycotina</taxon>
        <taxon>Sordariomycetes</taxon>
        <taxon>Sordariomycetidae</taxon>
        <taxon>Sordariales</taxon>
        <taxon>Lasiosphaeriaceae</taxon>
        <taxon>Lasiosphaeria</taxon>
    </lineage>
</organism>
<sequence length="128" mass="14880">MCNCIDLGLRPKGTKFLASAYLRTAAEVGRQANVRLTRHEVRSLMKAQRRKYRSWLELGEVDGAVWDDDLQQWILGPAEWDELIADRSEMRQFRGRTLQWLDLSTKLWGGLYRPVLPVQRRRSSSSSC</sequence>
<dbReference type="EMBL" id="JAULSN010000017">
    <property type="protein sequence ID" value="KAK3358371.1"/>
    <property type="molecule type" value="Genomic_DNA"/>
</dbReference>
<reference evidence="2" key="2">
    <citation type="submission" date="2023-06" db="EMBL/GenBank/DDBJ databases">
        <authorList>
            <consortium name="Lawrence Berkeley National Laboratory"/>
            <person name="Haridas S."/>
            <person name="Hensen N."/>
            <person name="Bonometti L."/>
            <person name="Westerberg I."/>
            <person name="Brannstrom I.O."/>
            <person name="Guillou S."/>
            <person name="Cros-Aarteil S."/>
            <person name="Calhoun S."/>
            <person name="Kuo A."/>
            <person name="Mondo S."/>
            <person name="Pangilinan J."/>
            <person name="Riley R."/>
            <person name="Labutti K."/>
            <person name="Andreopoulos B."/>
            <person name="Lipzen A."/>
            <person name="Chen C."/>
            <person name="Yanf M."/>
            <person name="Daum C."/>
            <person name="Ng V."/>
            <person name="Clum A."/>
            <person name="Steindorff A."/>
            <person name="Ohm R."/>
            <person name="Martin F."/>
            <person name="Silar P."/>
            <person name="Natvig D."/>
            <person name="Lalanne C."/>
            <person name="Gautier V."/>
            <person name="Ament-Velasquez S.L."/>
            <person name="Kruys A."/>
            <person name="Hutchinson M.I."/>
            <person name="Powell A.J."/>
            <person name="Barry K."/>
            <person name="Miller A.N."/>
            <person name="Grigoriev I.V."/>
            <person name="Debuchy R."/>
            <person name="Gladieux P."/>
            <person name="Thoren M.H."/>
            <person name="Johannesson H."/>
        </authorList>
    </citation>
    <scope>NUCLEOTIDE SEQUENCE</scope>
    <source>
        <strain evidence="2">CBS 958.72</strain>
    </source>
</reference>
<dbReference type="Pfam" id="PF12776">
    <property type="entry name" value="Myb_DNA-bind_3"/>
    <property type="match status" value="1"/>
</dbReference>
<gene>
    <name evidence="2" type="ORF">B0T24DRAFT_600255</name>
</gene>
<evidence type="ECO:0000313" key="3">
    <source>
        <dbReference type="Proteomes" id="UP001287356"/>
    </source>
</evidence>
<accession>A0AAE0JS10</accession>
<keyword evidence="3" id="KW-1185">Reference proteome</keyword>
<protein>
    <recommendedName>
        <fullName evidence="1">Myb/SANT-like domain-containing protein</fullName>
    </recommendedName>
</protein>
<dbReference type="InterPro" id="IPR024752">
    <property type="entry name" value="Myb/SANT-like_dom"/>
</dbReference>
<evidence type="ECO:0000259" key="1">
    <source>
        <dbReference type="Pfam" id="PF12776"/>
    </source>
</evidence>
<dbReference type="Proteomes" id="UP001287356">
    <property type="component" value="Unassembled WGS sequence"/>
</dbReference>
<evidence type="ECO:0000313" key="2">
    <source>
        <dbReference type="EMBL" id="KAK3358371.1"/>
    </source>
</evidence>
<name>A0AAE0JS10_9PEZI</name>
<proteinExistence type="predicted"/>
<feature type="domain" description="Myb/SANT-like" evidence="1">
    <location>
        <begin position="1"/>
        <end position="81"/>
    </location>
</feature>
<comment type="caution">
    <text evidence="2">The sequence shown here is derived from an EMBL/GenBank/DDBJ whole genome shotgun (WGS) entry which is preliminary data.</text>
</comment>